<dbReference type="EMBL" id="CAJJDN010000115">
    <property type="protein sequence ID" value="CAD8117898.1"/>
    <property type="molecule type" value="Genomic_DNA"/>
</dbReference>
<reference evidence="1" key="1">
    <citation type="submission" date="2021-01" db="EMBL/GenBank/DDBJ databases">
        <authorList>
            <consortium name="Genoscope - CEA"/>
            <person name="William W."/>
        </authorList>
    </citation>
    <scope>NUCLEOTIDE SEQUENCE</scope>
</reference>
<name>A0A8S1QQA4_9CILI</name>
<evidence type="ECO:0000313" key="2">
    <source>
        <dbReference type="Proteomes" id="UP000692954"/>
    </source>
</evidence>
<evidence type="ECO:0000313" key="1">
    <source>
        <dbReference type="EMBL" id="CAD8117898.1"/>
    </source>
</evidence>
<proteinExistence type="predicted"/>
<accession>A0A8S1QQA4</accession>
<comment type="caution">
    <text evidence="1">The sequence shown here is derived from an EMBL/GenBank/DDBJ whole genome shotgun (WGS) entry which is preliminary data.</text>
</comment>
<protein>
    <submittedName>
        <fullName evidence="1">Uncharacterized protein</fullName>
    </submittedName>
</protein>
<keyword evidence="2" id="KW-1185">Reference proteome</keyword>
<dbReference type="AlphaFoldDB" id="A0A8S1QQA4"/>
<dbReference type="Proteomes" id="UP000692954">
    <property type="component" value="Unassembled WGS sequence"/>
</dbReference>
<sequence>MTFFNCKNKISNNNLSICRYYPVMNTFLDYTQYAFVSQNSDVYGQVVGLVKVIVANKALLNLTQITSLFHVPIKKRSNHTTNCTLGQLQDKLRNIYLLIESKQFIANPSFKQLQQLGDVYQLHPSRLQPADPQLDVLAYRLE</sequence>
<organism evidence="1 2">
    <name type="scientific">Paramecium sonneborni</name>
    <dbReference type="NCBI Taxonomy" id="65129"/>
    <lineage>
        <taxon>Eukaryota</taxon>
        <taxon>Sar</taxon>
        <taxon>Alveolata</taxon>
        <taxon>Ciliophora</taxon>
        <taxon>Intramacronucleata</taxon>
        <taxon>Oligohymenophorea</taxon>
        <taxon>Peniculida</taxon>
        <taxon>Parameciidae</taxon>
        <taxon>Paramecium</taxon>
    </lineage>
</organism>
<gene>
    <name evidence="1" type="ORF">PSON_ATCC_30995.1.T1150097</name>
</gene>